<reference evidence="1" key="1">
    <citation type="submission" date="2020-06" db="EMBL/GenBank/DDBJ databases">
        <authorList>
            <consortium name="Plant Systems Biology data submission"/>
        </authorList>
    </citation>
    <scope>NUCLEOTIDE SEQUENCE</scope>
    <source>
        <strain evidence="1">D6</strain>
    </source>
</reference>
<comment type="caution">
    <text evidence="1">The sequence shown here is derived from an EMBL/GenBank/DDBJ whole genome shotgun (WGS) entry which is preliminary data.</text>
</comment>
<keyword evidence="2" id="KW-1185">Reference proteome</keyword>
<dbReference type="SUPFAM" id="SSF48452">
    <property type="entry name" value="TPR-like"/>
    <property type="match status" value="1"/>
</dbReference>
<dbReference type="Proteomes" id="UP001153069">
    <property type="component" value="Unassembled WGS sequence"/>
</dbReference>
<organism evidence="1 2">
    <name type="scientific">Seminavis robusta</name>
    <dbReference type="NCBI Taxonomy" id="568900"/>
    <lineage>
        <taxon>Eukaryota</taxon>
        <taxon>Sar</taxon>
        <taxon>Stramenopiles</taxon>
        <taxon>Ochrophyta</taxon>
        <taxon>Bacillariophyta</taxon>
        <taxon>Bacillariophyceae</taxon>
        <taxon>Bacillariophycidae</taxon>
        <taxon>Naviculales</taxon>
        <taxon>Naviculaceae</taxon>
        <taxon>Seminavis</taxon>
    </lineage>
</organism>
<dbReference type="Gene3D" id="1.25.40.10">
    <property type="entry name" value="Tetratricopeptide repeat domain"/>
    <property type="match status" value="1"/>
</dbReference>
<proteinExistence type="predicted"/>
<sequence>MNNTPVLVHQAALLNREGIAALSCGNSAKAHACFKHVLEIMGYITQFPNLPQGHAATAWLQGVSPVSIPNFDNERFFIYNCALMFQPVASPNFTQLDITLYSAAAIFNMALAYHQRAVQTAGSSSASGMLRIAARMYDQCLQIVRSLPAGIESDASALVLIVLNNRSHIYFETQNYEKASAMLDHVQRLSRSMVRHNAVGGPVLQTESFEEIALNVLVTTRPSTAACA</sequence>
<protein>
    <submittedName>
        <fullName evidence="1">Uncharacterized protein</fullName>
    </submittedName>
</protein>
<dbReference type="InterPro" id="IPR011990">
    <property type="entry name" value="TPR-like_helical_dom_sf"/>
</dbReference>
<dbReference type="EMBL" id="CAICTM010000794">
    <property type="protein sequence ID" value="CAB9516604.1"/>
    <property type="molecule type" value="Genomic_DNA"/>
</dbReference>
<name>A0A9N8EDS1_9STRA</name>
<evidence type="ECO:0000313" key="2">
    <source>
        <dbReference type="Proteomes" id="UP001153069"/>
    </source>
</evidence>
<gene>
    <name evidence="1" type="ORF">SEMRO_795_G203480.1</name>
</gene>
<evidence type="ECO:0000313" key="1">
    <source>
        <dbReference type="EMBL" id="CAB9516604.1"/>
    </source>
</evidence>
<dbReference type="AlphaFoldDB" id="A0A9N8EDS1"/>
<accession>A0A9N8EDS1</accession>